<keyword evidence="3" id="KW-1133">Transmembrane helix</keyword>
<feature type="transmembrane region" description="Helical" evidence="3">
    <location>
        <begin position="117"/>
        <end position="134"/>
    </location>
</feature>
<sequence length="809" mass="85726">MGKTNRTASTSAVLRSTSLSRGRLASESSDIAALQGLLQLADANGDGAISKGEMAKLNAEKLELFKQFDTDNDGTLDDTEFKLAQMQLRAETRLSYLKTAQSKYEYLVGQRGHYRDFFAFVAFVCFYFAILFMQREAFIAYDVTYTLSQTVLPLDSSGDPLHTYTDYHQVYSWLTGLVVSIWTDPKCGDGQCDAPYEYKEFGTPSKVYGCGSDCGPALTTDVVITASSRYKSNSESSDQVDFIRDTVWNLCTTYSGLQTGNYDLSNLNMLQFTEDDGQYYPDAEADVLCFYPEWNTFSSSVQDVVKREKLPDAEWKVLLFAPYGGVRITVYDDESSVLAQINFCRDYCSTDVPCDSGYECSFDQNTDTTGICQPSFSFTAAPPPPVGSPGAATNTSSNDKRGEAAAKWVLISMSTACGRDNAEVGEEVRTPVVVDSLEHCKMLCEIREDCMAIDFYTTQSVCLMFSKACSTPAAIDIGCSWAKASAFTAADTPTVPDTSWHMTYTGECAESEGMTQAVILLNALGEQPDDYVLEVVPKAAAQATVYLQQGHDASRRLLQGKDSGGGAAPSDGGAAPSDGGAEPSPGKDASPADTTPSATAAPVTTSSSSAPTSFPTSSPTTLAPITVSPTTIVPTTVSPATATPTATPTTPSPTTVAPTAAPTTDAPTATASFRRERGECVTAFGSAPASIVIVGQPLPIIVTAASLIKLSSASFRRERGECVTAFGSAPASIVIVGQPLPIIVTAASLIKLSSASFRRERGECVTAFGSAPASIVIVGQPLPIIVTAASPATIAGIVLKRIVAATSLS</sequence>
<dbReference type="GO" id="GO:0005509">
    <property type="term" value="F:calcium ion binding"/>
    <property type="evidence" value="ECO:0007669"/>
    <property type="project" value="InterPro"/>
</dbReference>
<evidence type="ECO:0000256" key="2">
    <source>
        <dbReference type="SAM" id="MobiDB-lite"/>
    </source>
</evidence>
<dbReference type="InterPro" id="IPR018247">
    <property type="entry name" value="EF_Hand_1_Ca_BS"/>
</dbReference>
<dbReference type="InterPro" id="IPR003609">
    <property type="entry name" value="Pan_app"/>
</dbReference>
<dbReference type="AlphaFoldDB" id="A0AAE0BYS4"/>
<feature type="region of interest" description="Disordered" evidence="2">
    <location>
        <begin position="557"/>
        <end position="668"/>
    </location>
</feature>
<feature type="domain" description="EF-hand" evidence="4">
    <location>
        <begin position="56"/>
        <end position="91"/>
    </location>
</feature>
<keyword evidence="3" id="KW-0812">Transmembrane</keyword>
<dbReference type="PROSITE" id="PS50222">
    <property type="entry name" value="EF_HAND_2"/>
    <property type="match status" value="1"/>
</dbReference>
<accession>A0AAE0BYS4</accession>
<feature type="compositionally biased region" description="Low complexity" evidence="2">
    <location>
        <begin position="568"/>
        <end position="668"/>
    </location>
</feature>
<dbReference type="SUPFAM" id="SSF47473">
    <property type="entry name" value="EF-hand"/>
    <property type="match status" value="1"/>
</dbReference>
<protein>
    <recommendedName>
        <fullName evidence="4">EF-hand domain-containing protein</fullName>
    </recommendedName>
</protein>
<dbReference type="InterPro" id="IPR002048">
    <property type="entry name" value="EF_hand_dom"/>
</dbReference>
<gene>
    <name evidence="5" type="ORF">CYMTET_45805</name>
</gene>
<dbReference type="CDD" id="cd00051">
    <property type="entry name" value="EFh"/>
    <property type="match status" value="1"/>
</dbReference>
<dbReference type="Gene3D" id="1.10.238.10">
    <property type="entry name" value="EF-hand"/>
    <property type="match status" value="1"/>
</dbReference>
<dbReference type="PROSITE" id="PS00018">
    <property type="entry name" value="EF_HAND_1"/>
    <property type="match status" value="1"/>
</dbReference>
<reference evidence="5 6" key="1">
    <citation type="journal article" date="2015" name="Genome Biol. Evol.">
        <title>Comparative Genomics of a Bacterivorous Green Alga Reveals Evolutionary Causalities and Consequences of Phago-Mixotrophic Mode of Nutrition.</title>
        <authorList>
            <person name="Burns J.A."/>
            <person name="Paasch A."/>
            <person name="Narechania A."/>
            <person name="Kim E."/>
        </authorList>
    </citation>
    <scope>NUCLEOTIDE SEQUENCE [LARGE SCALE GENOMIC DNA]</scope>
    <source>
        <strain evidence="5 6">PLY_AMNH</strain>
    </source>
</reference>
<proteinExistence type="predicted"/>
<evidence type="ECO:0000256" key="1">
    <source>
        <dbReference type="ARBA" id="ARBA00022837"/>
    </source>
</evidence>
<comment type="caution">
    <text evidence="5">The sequence shown here is derived from an EMBL/GenBank/DDBJ whole genome shotgun (WGS) entry which is preliminary data.</text>
</comment>
<evidence type="ECO:0000313" key="6">
    <source>
        <dbReference type="Proteomes" id="UP001190700"/>
    </source>
</evidence>
<evidence type="ECO:0000259" key="4">
    <source>
        <dbReference type="PROSITE" id="PS50222"/>
    </source>
</evidence>
<evidence type="ECO:0000313" key="5">
    <source>
        <dbReference type="EMBL" id="KAK3244589.1"/>
    </source>
</evidence>
<organism evidence="5 6">
    <name type="scientific">Cymbomonas tetramitiformis</name>
    <dbReference type="NCBI Taxonomy" id="36881"/>
    <lineage>
        <taxon>Eukaryota</taxon>
        <taxon>Viridiplantae</taxon>
        <taxon>Chlorophyta</taxon>
        <taxon>Pyramimonadophyceae</taxon>
        <taxon>Pyramimonadales</taxon>
        <taxon>Pyramimonadaceae</taxon>
        <taxon>Cymbomonas</taxon>
    </lineage>
</organism>
<keyword evidence="1" id="KW-0106">Calcium</keyword>
<dbReference type="Pfam" id="PF13202">
    <property type="entry name" value="EF-hand_5"/>
    <property type="match status" value="2"/>
</dbReference>
<dbReference type="Pfam" id="PF00024">
    <property type="entry name" value="PAN_1"/>
    <property type="match status" value="1"/>
</dbReference>
<dbReference type="Proteomes" id="UP001190700">
    <property type="component" value="Unassembled WGS sequence"/>
</dbReference>
<name>A0AAE0BYS4_9CHLO</name>
<keyword evidence="3" id="KW-0472">Membrane</keyword>
<dbReference type="EMBL" id="LGRX02031685">
    <property type="protein sequence ID" value="KAK3244589.1"/>
    <property type="molecule type" value="Genomic_DNA"/>
</dbReference>
<evidence type="ECO:0000256" key="3">
    <source>
        <dbReference type="SAM" id="Phobius"/>
    </source>
</evidence>
<dbReference type="InterPro" id="IPR011992">
    <property type="entry name" value="EF-hand-dom_pair"/>
</dbReference>
<keyword evidence="6" id="KW-1185">Reference proteome</keyword>